<proteinExistence type="predicted"/>
<dbReference type="OMA" id="FKAWKMA"/>
<dbReference type="PANTHER" id="PTHR16199:SF4">
    <property type="entry name" value="CONDENSIN-2 COMPLEX SUBUNIT G2"/>
    <property type="match status" value="1"/>
</dbReference>
<dbReference type="Pfam" id="PF12422">
    <property type="entry name" value="Condensin2nSMC"/>
    <property type="match status" value="1"/>
</dbReference>
<feature type="region of interest" description="Disordered" evidence="1">
    <location>
        <begin position="812"/>
        <end position="852"/>
    </location>
</feature>
<accession>L8GEA4</accession>
<dbReference type="InterPro" id="IPR011989">
    <property type="entry name" value="ARM-like"/>
</dbReference>
<dbReference type="STRING" id="1257118.L8GEA4"/>
<evidence type="ECO:0000313" key="3">
    <source>
        <dbReference type="Proteomes" id="UP000011083"/>
    </source>
</evidence>
<dbReference type="AlphaFoldDB" id="L8GEA4"/>
<dbReference type="InterPro" id="IPR024741">
    <property type="entry name" value="Condensin2_G2"/>
</dbReference>
<dbReference type="KEGG" id="acan:ACA1_121270"/>
<dbReference type="GeneID" id="14911862"/>
<dbReference type="OrthoDB" id="10062843at2759"/>
<dbReference type="GO" id="GO:0005634">
    <property type="term" value="C:nucleus"/>
    <property type="evidence" value="ECO:0007669"/>
    <property type="project" value="InterPro"/>
</dbReference>
<feature type="compositionally biased region" description="Acidic residues" evidence="1">
    <location>
        <begin position="106"/>
        <end position="128"/>
    </location>
</feature>
<dbReference type="SUPFAM" id="SSF48371">
    <property type="entry name" value="ARM repeat"/>
    <property type="match status" value="1"/>
</dbReference>
<dbReference type="Proteomes" id="UP000011083">
    <property type="component" value="Unassembled WGS sequence"/>
</dbReference>
<keyword evidence="3" id="KW-1185">Reference proteome</keyword>
<protein>
    <submittedName>
        <fullName evidence="2">HEAT repeat domain containing protein</fullName>
    </submittedName>
</protein>
<organism evidence="2 3">
    <name type="scientific">Acanthamoeba castellanii (strain ATCC 30010 / Neff)</name>
    <dbReference type="NCBI Taxonomy" id="1257118"/>
    <lineage>
        <taxon>Eukaryota</taxon>
        <taxon>Amoebozoa</taxon>
        <taxon>Discosea</taxon>
        <taxon>Longamoebia</taxon>
        <taxon>Centramoebida</taxon>
        <taxon>Acanthamoebidae</taxon>
        <taxon>Acanthamoeba</taxon>
    </lineage>
</organism>
<feature type="region of interest" description="Disordered" evidence="1">
    <location>
        <begin position="72"/>
        <end position="145"/>
    </location>
</feature>
<dbReference type="Gene3D" id="1.25.10.10">
    <property type="entry name" value="Leucine-rich Repeat Variant"/>
    <property type="match status" value="1"/>
</dbReference>
<reference evidence="2 3" key="1">
    <citation type="journal article" date="2013" name="Genome Biol.">
        <title>Genome of Acanthamoeba castellanii highlights extensive lateral gene transfer and early evolution of tyrosine kinase signaling.</title>
        <authorList>
            <person name="Clarke M."/>
            <person name="Lohan A.J."/>
            <person name="Liu B."/>
            <person name="Lagkouvardos I."/>
            <person name="Roy S."/>
            <person name="Zafar N."/>
            <person name="Bertelli C."/>
            <person name="Schilde C."/>
            <person name="Kianianmomeni A."/>
            <person name="Burglin T.R."/>
            <person name="Frech C."/>
            <person name="Turcotte B."/>
            <person name="Kopec K.O."/>
            <person name="Synnott J.M."/>
            <person name="Choo C."/>
            <person name="Paponov I."/>
            <person name="Finkler A."/>
            <person name="Soon Heng Tan C."/>
            <person name="Hutchins A.P."/>
            <person name="Weinmeier T."/>
            <person name="Rattei T."/>
            <person name="Chu J.S."/>
            <person name="Gimenez G."/>
            <person name="Irimia M."/>
            <person name="Rigden D.J."/>
            <person name="Fitzpatrick D.A."/>
            <person name="Lorenzo-Morales J."/>
            <person name="Bateman A."/>
            <person name="Chiu C.H."/>
            <person name="Tang P."/>
            <person name="Hegemann P."/>
            <person name="Fromm H."/>
            <person name="Raoult D."/>
            <person name="Greub G."/>
            <person name="Miranda-Saavedra D."/>
            <person name="Chen N."/>
            <person name="Nash P."/>
            <person name="Ginger M.L."/>
            <person name="Horn M."/>
            <person name="Schaap P."/>
            <person name="Caler L."/>
            <person name="Loftus B."/>
        </authorList>
    </citation>
    <scope>NUCLEOTIDE SEQUENCE [LARGE SCALE GENOMIC DNA]</scope>
    <source>
        <strain evidence="2 3">Neff</strain>
    </source>
</reference>
<name>L8GEA4_ACACF</name>
<feature type="compositionally biased region" description="Basic residues" evidence="1">
    <location>
        <begin position="812"/>
        <end position="835"/>
    </location>
</feature>
<dbReference type="InterPro" id="IPR016024">
    <property type="entry name" value="ARM-type_fold"/>
</dbReference>
<dbReference type="VEuPathDB" id="AmoebaDB:ACA1_121270"/>
<dbReference type="GO" id="GO:0000070">
    <property type="term" value="P:mitotic sister chromatid segregation"/>
    <property type="evidence" value="ECO:0007669"/>
    <property type="project" value="TreeGrafter"/>
</dbReference>
<dbReference type="PANTHER" id="PTHR16199">
    <property type="entry name" value="CONDENSIN-2 COMPLEX SUBUNIT G2"/>
    <property type="match status" value="1"/>
</dbReference>
<evidence type="ECO:0000313" key="2">
    <source>
        <dbReference type="EMBL" id="ELR11430.1"/>
    </source>
</evidence>
<dbReference type="RefSeq" id="XP_004333443.1">
    <property type="nucleotide sequence ID" value="XM_004333395.1"/>
</dbReference>
<dbReference type="GO" id="GO:0000796">
    <property type="term" value="C:condensin complex"/>
    <property type="evidence" value="ECO:0007669"/>
    <property type="project" value="TreeGrafter"/>
</dbReference>
<feature type="compositionally biased region" description="Basic residues" evidence="1">
    <location>
        <begin position="86"/>
        <end position="101"/>
    </location>
</feature>
<gene>
    <name evidence="2" type="ORF">ACA1_121270</name>
</gene>
<feature type="compositionally biased region" description="Acidic residues" evidence="1">
    <location>
        <begin position="839"/>
        <end position="852"/>
    </location>
</feature>
<feature type="compositionally biased region" description="Basic and acidic residues" evidence="1">
    <location>
        <begin position="664"/>
        <end position="676"/>
    </location>
</feature>
<feature type="region of interest" description="Disordered" evidence="1">
    <location>
        <begin position="650"/>
        <end position="676"/>
    </location>
</feature>
<sequence length="1274" mass="142572">MDKKHKELLAACGEDKPIEELVALVKRHRARGDNYDLKEIVETFPRKHYEQLWSALHVHVSAIVEGSTFTKPEANDEQQPQQAKKSNAKAKPAAKRGRGRPKKNDEEDEMDVDDEVEEVDDEEEEEEEEKPKNRSKRAKKGSEDKTAETALEYLRAVALLASLFIASKDRIAPDSLFDSVALLHGILLDVLAIKGAGHALLLHNEIAQLCETWWKQDRTQKEALVPLTIFYLVLQTLEEGAKTATIKRLYDFRSALLLLDFQDDSSTQLKGLLLRCFIHPMFLRAADGKKFLVYLFGLHPPYIDAIHDTIKGQLPACPKSLLEAYGEVYFKAWKVAQGPYLLKLEYTCLQDLISCAVHVQNEAVVSGLRKVLRHIHEQKKQKGVDEMLLRLYEPIIWRSLKVANPMVRRNATVLLADAFPLQDPDSAQRETDELLQKQFNQFEALLTDDVPVVRCVAVQAVCRILGVFWELIPAATIRTLLTKLINDSARDKSSSAVRQAVFEGLRYLLDNHLSQPVLKTHLPQLAPLIHDTAERVRVAFIDLLCEIKTIRAIRFYDIVPIEHLLTRLELDSLTVQKKLTKLLLNSYFPLDRKGSVQAKRCIILVQGNRKAGLHFYASLRQCVAAGPLCKFIGVLYKLLCKCIERAASSGAGAKDNGKGKGKRARDEEEKSEEISAKDSDLMESILEVMYTLWDSILPDLKKEENKAAKKYLKDTFNDEALENLTTNFTTPKAQLAILRIASNLPKANLTRFATTSLAKLKQLNEGDENTNKFEPLLSCLFAWKYEADVIKLIRGWLVSGLAQEGGAAAAQAKKKKAKANKKKTQNKKKATRGRKARDDSEDEDGVSDDEDDAKECKPFVALRLLGSIMEREPMREKLFKRYDLAVGIMAAFESYLTLIEKRFDTNDDDDDENGDEELPDATLFRVMDCFTRFLIHAIGSSEPQWKEKGEEVLERLLTWTNGTLLPVLRNTPADDSEEALADAFAFIDQLAKHVAVVATELVAFGLCDNANIRRAVELTKGLLSVSRRSFVESLAIPITSRLLYQLYHEGSNEELASSLFMFVLEVIPAELLPNLRPFISELFALHNHRGSLSLFLHPLLEKLLLEFIEVPTAYPCNLARSVSHLPATPAFVISNVMRSSPAVASLAELLEQMLSQDGESYLQLLWRALEVISVMVDNEDAAGGKAGGGKSGGKQADLSPLQNCLISIVSKTRLGDNDDEDDIDVDENRHVTHPLSSTVELSAAVISKLADGLLKQSMGGGDLGLDDDNMESQP</sequence>
<evidence type="ECO:0000256" key="1">
    <source>
        <dbReference type="SAM" id="MobiDB-lite"/>
    </source>
</evidence>
<dbReference type="EMBL" id="KB008151">
    <property type="protein sequence ID" value="ELR11430.1"/>
    <property type="molecule type" value="Genomic_DNA"/>
</dbReference>